<dbReference type="GO" id="GO:0004930">
    <property type="term" value="F:G protein-coupled receptor activity"/>
    <property type="evidence" value="ECO:0007669"/>
    <property type="project" value="UniProtKB-KW"/>
</dbReference>
<name>A0A183TGM8_SCHSO</name>
<protein>
    <submittedName>
        <fullName evidence="16">G_PROTEIN_RECEP_F1_2 domain-containing protein</fullName>
    </submittedName>
</protein>
<feature type="transmembrane region" description="Helical" evidence="12">
    <location>
        <begin position="297"/>
        <end position="319"/>
    </location>
</feature>
<gene>
    <name evidence="14" type="ORF">SSLN_LOCUS15626</name>
</gene>
<evidence type="ECO:0000256" key="9">
    <source>
        <dbReference type="ARBA" id="ARBA00023180"/>
    </source>
</evidence>
<feature type="transmembrane region" description="Helical" evidence="12">
    <location>
        <begin position="181"/>
        <end position="201"/>
    </location>
</feature>
<dbReference type="PRINTS" id="PR00237">
    <property type="entry name" value="GPCRRHODOPSN"/>
</dbReference>
<evidence type="ECO:0000256" key="12">
    <source>
        <dbReference type="SAM" id="Phobius"/>
    </source>
</evidence>
<keyword evidence="15" id="KW-1185">Reference proteome</keyword>
<evidence type="ECO:0000256" key="1">
    <source>
        <dbReference type="ARBA" id="ARBA00004651"/>
    </source>
</evidence>
<evidence type="ECO:0000256" key="6">
    <source>
        <dbReference type="ARBA" id="ARBA00023136"/>
    </source>
</evidence>
<dbReference type="OrthoDB" id="2132067at2759"/>
<evidence type="ECO:0000256" key="4">
    <source>
        <dbReference type="ARBA" id="ARBA00022989"/>
    </source>
</evidence>
<keyword evidence="4 12" id="KW-1133">Transmembrane helix</keyword>
<dbReference type="SMART" id="SM01381">
    <property type="entry name" value="7TM_GPCR_Srsx"/>
    <property type="match status" value="1"/>
</dbReference>
<evidence type="ECO:0000256" key="11">
    <source>
        <dbReference type="RuleBase" id="RU000688"/>
    </source>
</evidence>
<dbReference type="InterPro" id="IPR000405">
    <property type="entry name" value="Galanin_rcpt"/>
</dbReference>
<keyword evidence="8 11" id="KW-0675">Receptor</keyword>
<dbReference type="Gene3D" id="1.20.1070.10">
    <property type="entry name" value="Rhodopsin 7-helix transmembrane proteins"/>
    <property type="match status" value="1"/>
</dbReference>
<dbReference type="InterPro" id="IPR000276">
    <property type="entry name" value="GPCR_Rhodpsn"/>
</dbReference>
<evidence type="ECO:0000259" key="13">
    <source>
        <dbReference type="PROSITE" id="PS50262"/>
    </source>
</evidence>
<accession>A0A183TGM8</accession>
<evidence type="ECO:0000256" key="10">
    <source>
        <dbReference type="ARBA" id="ARBA00023224"/>
    </source>
</evidence>
<dbReference type="SUPFAM" id="SSF81321">
    <property type="entry name" value="Family A G protein-coupled receptor-like"/>
    <property type="match status" value="1"/>
</dbReference>
<keyword evidence="9" id="KW-0325">Glycoprotein</keyword>
<organism evidence="16">
    <name type="scientific">Schistocephalus solidus</name>
    <name type="common">Tapeworm</name>
    <dbReference type="NCBI Taxonomy" id="70667"/>
    <lineage>
        <taxon>Eukaryota</taxon>
        <taxon>Metazoa</taxon>
        <taxon>Spiralia</taxon>
        <taxon>Lophotrochozoa</taxon>
        <taxon>Platyhelminthes</taxon>
        <taxon>Cestoda</taxon>
        <taxon>Eucestoda</taxon>
        <taxon>Diphyllobothriidea</taxon>
        <taxon>Diphyllobothriidae</taxon>
        <taxon>Schistocephalus</taxon>
    </lineage>
</organism>
<dbReference type="Pfam" id="PF00001">
    <property type="entry name" value="7tm_1"/>
    <property type="match status" value="1"/>
</dbReference>
<evidence type="ECO:0000313" key="15">
    <source>
        <dbReference type="Proteomes" id="UP000275846"/>
    </source>
</evidence>
<proteinExistence type="inferred from homology"/>
<dbReference type="PANTHER" id="PTHR45695">
    <property type="entry name" value="LEUCOKININ RECEPTOR-RELATED"/>
    <property type="match status" value="1"/>
</dbReference>
<reference evidence="14 15" key="2">
    <citation type="submission" date="2018-11" db="EMBL/GenBank/DDBJ databases">
        <authorList>
            <consortium name="Pathogen Informatics"/>
        </authorList>
    </citation>
    <scope>NUCLEOTIDE SEQUENCE [LARGE SCALE GENOMIC DNA]</scope>
    <source>
        <strain evidence="14 15">NST_G2</strain>
    </source>
</reference>
<dbReference type="WBParaSite" id="SSLN_0001621701-mRNA-1">
    <property type="protein sequence ID" value="SSLN_0001621701-mRNA-1"/>
    <property type="gene ID" value="SSLN_0001621701"/>
</dbReference>
<evidence type="ECO:0000256" key="5">
    <source>
        <dbReference type="ARBA" id="ARBA00023040"/>
    </source>
</evidence>
<comment type="subcellular location">
    <subcellularLocation>
        <location evidence="1">Cell membrane</location>
        <topology evidence="1">Multi-pass membrane protein</topology>
    </subcellularLocation>
</comment>
<evidence type="ECO:0000313" key="14">
    <source>
        <dbReference type="EMBL" id="VDM02012.1"/>
    </source>
</evidence>
<keyword evidence="10 11" id="KW-0807">Transducer</keyword>
<dbReference type="PANTHER" id="PTHR45695:SF23">
    <property type="entry name" value="GALANIN-LIKE G-PROTEIN COUPLED RECEPTOR NPR-9"/>
    <property type="match status" value="1"/>
</dbReference>
<dbReference type="PRINTS" id="PR00663">
    <property type="entry name" value="GALANINR"/>
</dbReference>
<keyword evidence="7" id="KW-1015">Disulfide bond</keyword>
<dbReference type="Proteomes" id="UP000275846">
    <property type="component" value="Unassembled WGS sequence"/>
</dbReference>
<feature type="domain" description="G-protein coupled receptors family 1 profile" evidence="13">
    <location>
        <begin position="81"/>
        <end position="353"/>
    </location>
</feature>
<keyword evidence="6 12" id="KW-0472">Membrane</keyword>
<evidence type="ECO:0000256" key="3">
    <source>
        <dbReference type="ARBA" id="ARBA00022692"/>
    </source>
</evidence>
<reference evidence="16" key="1">
    <citation type="submission" date="2016-06" db="UniProtKB">
        <authorList>
            <consortium name="WormBaseParasite"/>
        </authorList>
    </citation>
    <scope>IDENTIFICATION</scope>
</reference>
<dbReference type="STRING" id="70667.A0A183TGM8"/>
<keyword evidence="5 11" id="KW-0297">G-protein coupled receptor</keyword>
<feature type="transmembrane region" description="Helical" evidence="12">
    <location>
        <begin position="102"/>
        <end position="128"/>
    </location>
</feature>
<sequence>MGPCGCAWCLRPTKAKCIAGRKTNVTEPPENFQMTNFTANEINPEKLPSCPFDDQNDLTSVTLRYAVPALFGIVDVIGFIGNLLVIIVILGYASMRNSTNILILSLAFADFSFIICCVPLTAMVYATAAWPLPEIMCKTYLFLTYFSVYCSIYTLVLMCLDRFLAVVFPLRSRTWRTTKNTSILVAVTWVIIISFTSPIFVTAKVLRTFNLNSTTSCMLEVCQNGWLFEYNTRNEILDFSLHRSRIFFGIFFVLGYAFPLVVICFFYSILLCKLLCGRASKMSKSAEANRGKKKATKVVIVVVLVFAFCWLPIQVVFMIQNFSGDTDSFAFRMAHVVGNVLAYANSSVNPILYAFCSESFRMGFAALLCLDRSRMRQMPNAHGAKQPHSQKRLIAAEEIVDVSNVHSDPNTSHQQSVSKSRVRTRQHFKQLLLIYDVKKCTGVPCK</sequence>
<dbReference type="GO" id="GO:0005886">
    <property type="term" value="C:plasma membrane"/>
    <property type="evidence" value="ECO:0007669"/>
    <property type="project" value="UniProtKB-SubCell"/>
</dbReference>
<feature type="transmembrane region" description="Helical" evidence="12">
    <location>
        <begin position="246"/>
        <end position="276"/>
    </location>
</feature>
<keyword evidence="2" id="KW-1003">Cell membrane</keyword>
<feature type="transmembrane region" description="Helical" evidence="12">
    <location>
        <begin position="65"/>
        <end position="90"/>
    </location>
</feature>
<evidence type="ECO:0000256" key="8">
    <source>
        <dbReference type="ARBA" id="ARBA00023170"/>
    </source>
</evidence>
<dbReference type="EMBL" id="UYSU01040135">
    <property type="protein sequence ID" value="VDM02012.1"/>
    <property type="molecule type" value="Genomic_DNA"/>
</dbReference>
<dbReference type="InterPro" id="IPR017452">
    <property type="entry name" value="GPCR_Rhodpsn_7TM"/>
</dbReference>
<comment type="similarity">
    <text evidence="11">Belongs to the G-protein coupled receptor 1 family.</text>
</comment>
<keyword evidence="3 11" id="KW-0812">Transmembrane</keyword>
<dbReference type="PROSITE" id="PS00237">
    <property type="entry name" value="G_PROTEIN_RECEP_F1_1"/>
    <property type="match status" value="1"/>
</dbReference>
<dbReference type="AlphaFoldDB" id="A0A183TGM8"/>
<dbReference type="PROSITE" id="PS50262">
    <property type="entry name" value="G_PROTEIN_RECEP_F1_2"/>
    <property type="match status" value="1"/>
</dbReference>
<evidence type="ECO:0000256" key="7">
    <source>
        <dbReference type="ARBA" id="ARBA00023157"/>
    </source>
</evidence>
<evidence type="ECO:0000313" key="16">
    <source>
        <dbReference type="WBParaSite" id="SSLN_0001621701-mRNA-1"/>
    </source>
</evidence>
<evidence type="ECO:0000256" key="2">
    <source>
        <dbReference type="ARBA" id="ARBA00022475"/>
    </source>
</evidence>
<feature type="transmembrane region" description="Helical" evidence="12">
    <location>
        <begin position="140"/>
        <end position="160"/>
    </location>
</feature>